<evidence type="ECO:0000256" key="2">
    <source>
        <dbReference type="ARBA" id="ARBA00022676"/>
    </source>
</evidence>
<accession>A0A9W8E830</accession>
<dbReference type="EMBL" id="JANBQB010000574">
    <property type="protein sequence ID" value="KAJ1975051.1"/>
    <property type="molecule type" value="Genomic_DNA"/>
</dbReference>
<organism evidence="6 7">
    <name type="scientific">Dimargaris verticillata</name>
    <dbReference type="NCBI Taxonomy" id="2761393"/>
    <lineage>
        <taxon>Eukaryota</taxon>
        <taxon>Fungi</taxon>
        <taxon>Fungi incertae sedis</taxon>
        <taxon>Zoopagomycota</taxon>
        <taxon>Kickxellomycotina</taxon>
        <taxon>Dimargaritomycetes</taxon>
        <taxon>Dimargaritales</taxon>
        <taxon>Dimargaritaceae</taxon>
        <taxon>Dimargaris</taxon>
    </lineage>
</organism>
<dbReference type="CDD" id="cd06532">
    <property type="entry name" value="Glyco_transf_25"/>
    <property type="match status" value="1"/>
</dbReference>
<feature type="transmembrane region" description="Helical" evidence="4">
    <location>
        <begin position="17"/>
        <end position="40"/>
    </location>
</feature>
<keyword evidence="4" id="KW-0812">Transmembrane</keyword>
<name>A0A9W8E830_9FUNG</name>
<keyword evidence="4" id="KW-0472">Membrane</keyword>
<comment type="similarity">
    <text evidence="1">Belongs to the glycosyltransferase 25 family.</text>
</comment>
<keyword evidence="3" id="KW-0808">Transferase</keyword>
<dbReference type="InterPro" id="IPR002654">
    <property type="entry name" value="Glyco_trans_25"/>
</dbReference>
<keyword evidence="2" id="KW-0328">Glycosyltransferase</keyword>
<keyword evidence="4" id="KW-1133">Transmembrane helix</keyword>
<feature type="domain" description="Glycosyl transferase family 25" evidence="5">
    <location>
        <begin position="75"/>
        <end position="239"/>
    </location>
</feature>
<proteinExistence type="inferred from homology"/>
<dbReference type="InterPro" id="IPR050757">
    <property type="entry name" value="Collagen_mod_GT25"/>
</dbReference>
<dbReference type="PANTHER" id="PTHR10730">
    <property type="entry name" value="PROCOLLAGEN-LYSINE,2-OXOGLUTARATE 5-DIOXYGENASE/GLYCOSYLTRANSFERASE 25 FAMILY MEMBER"/>
    <property type="match status" value="1"/>
</dbReference>
<sequence>MAATPLSSFWARPAARWGLAISAAVLGMVLSSVVTGLVVYHNTRQQVRVPNMDTRKVFEQGNATVVPAITTMGFDKIFVINLDRRPDRLAAMKELADFLRLDVTRLRASTADEALDDKGEPSTHRACWKSHMRIYTEVADNPALQTALVLEDDIDMEYDIQHITKRTMERLNKLDKDWDAMFLGYCSVPEKDKNKVVDEALSIYRSSSPVCTHGYAVSKRGAIKLLKKFKGYDQPVDLMLVDAIKQGKLNSYSLGKPAIIQYRYENDYSSINSDGSFGMTGDDLDMSTRDRIDLLKNWEL</sequence>
<evidence type="ECO:0000313" key="7">
    <source>
        <dbReference type="Proteomes" id="UP001151582"/>
    </source>
</evidence>
<evidence type="ECO:0000256" key="4">
    <source>
        <dbReference type="SAM" id="Phobius"/>
    </source>
</evidence>
<dbReference type="Pfam" id="PF01755">
    <property type="entry name" value="Glyco_transf_25"/>
    <property type="match status" value="1"/>
</dbReference>
<evidence type="ECO:0000256" key="1">
    <source>
        <dbReference type="ARBA" id="ARBA00006721"/>
    </source>
</evidence>
<dbReference type="AlphaFoldDB" id="A0A9W8E830"/>
<dbReference type="Proteomes" id="UP001151582">
    <property type="component" value="Unassembled WGS sequence"/>
</dbReference>
<reference evidence="6" key="1">
    <citation type="submission" date="2022-07" db="EMBL/GenBank/DDBJ databases">
        <title>Phylogenomic reconstructions and comparative analyses of Kickxellomycotina fungi.</title>
        <authorList>
            <person name="Reynolds N.K."/>
            <person name="Stajich J.E."/>
            <person name="Barry K."/>
            <person name="Grigoriev I.V."/>
            <person name="Crous P."/>
            <person name="Smith M.E."/>
        </authorList>
    </citation>
    <scope>NUCLEOTIDE SEQUENCE</scope>
    <source>
        <strain evidence="6">RSA 567</strain>
    </source>
</reference>
<gene>
    <name evidence="6" type="ORF">H4R34_004482</name>
</gene>
<dbReference type="GO" id="GO:0016740">
    <property type="term" value="F:transferase activity"/>
    <property type="evidence" value="ECO:0007669"/>
    <property type="project" value="UniProtKB-KW"/>
</dbReference>
<evidence type="ECO:0000256" key="3">
    <source>
        <dbReference type="ARBA" id="ARBA00022679"/>
    </source>
</evidence>
<evidence type="ECO:0000259" key="5">
    <source>
        <dbReference type="Pfam" id="PF01755"/>
    </source>
</evidence>
<dbReference type="PANTHER" id="PTHR10730:SF53">
    <property type="entry name" value="GLYCOSYLTRANSFERASE 25 FAMILY MEMBER"/>
    <property type="match status" value="1"/>
</dbReference>
<comment type="caution">
    <text evidence="6">The sequence shown here is derived from an EMBL/GenBank/DDBJ whole genome shotgun (WGS) entry which is preliminary data.</text>
</comment>
<protein>
    <recommendedName>
        <fullName evidence="5">Glycosyl transferase family 25 domain-containing protein</fullName>
    </recommendedName>
</protein>
<keyword evidence="7" id="KW-1185">Reference proteome</keyword>
<dbReference type="OrthoDB" id="47375at2759"/>
<evidence type="ECO:0000313" key="6">
    <source>
        <dbReference type="EMBL" id="KAJ1975051.1"/>
    </source>
</evidence>